<evidence type="ECO:0000313" key="10">
    <source>
        <dbReference type="Proteomes" id="UP000663825"/>
    </source>
</evidence>
<dbReference type="EMBL" id="CAJNYV010001801">
    <property type="protein sequence ID" value="CAF3437275.1"/>
    <property type="molecule type" value="Genomic_DNA"/>
</dbReference>
<reference evidence="1" key="1">
    <citation type="submission" date="2021-02" db="EMBL/GenBank/DDBJ databases">
        <authorList>
            <person name="Nowell W R."/>
        </authorList>
    </citation>
    <scope>NUCLEOTIDE SEQUENCE</scope>
</reference>
<dbReference type="AlphaFoldDB" id="A0A817LRI3"/>
<dbReference type="Proteomes" id="UP000663851">
    <property type="component" value="Unassembled WGS sequence"/>
</dbReference>
<dbReference type="EMBL" id="CAJNXB010000196">
    <property type="protein sequence ID" value="CAF3034501.1"/>
    <property type="molecule type" value="Genomic_DNA"/>
</dbReference>
<dbReference type="Proteomes" id="UP000663833">
    <property type="component" value="Unassembled WGS sequence"/>
</dbReference>
<name>A0A817LRI3_9BILA</name>
<dbReference type="Proteomes" id="UP000663838">
    <property type="component" value="Unassembled WGS sequence"/>
</dbReference>
<dbReference type="Proteomes" id="UP000663872">
    <property type="component" value="Unassembled WGS sequence"/>
</dbReference>
<organism evidence="1 10">
    <name type="scientific">Rotaria socialis</name>
    <dbReference type="NCBI Taxonomy" id="392032"/>
    <lineage>
        <taxon>Eukaryota</taxon>
        <taxon>Metazoa</taxon>
        <taxon>Spiralia</taxon>
        <taxon>Gnathifera</taxon>
        <taxon>Rotifera</taxon>
        <taxon>Eurotatoria</taxon>
        <taxon>Bdelloidea</taxon>
        <taxon>Philodinida</taxon>
        <taxon>Philodinidae</taxon>
        <taxon>Rotaria</taxon>
    </lineage>
</organism>
<evidence type="ECO:0000313" key="5">
    <source>
        <dbReference type="EMBL" id="CAF3675340.1"/>
    </source>
</evidence>
<evidence type="ECO:0000313" key="9">
    <source>
        <dbReference type="EMBL" id="CAF4880174.1"/>
    </source>
</evidence>
<dbReference type="Proteomes" id="UP000663825">
    <property type="component" value="Unassembled WGS sequence"/>
</dbReference>
<accession>A0A817LRI3</accession>
<sequence>MEYMPHDKMMIKDDILKRNIDQTKSTVDESVLCSNKRNCVVDGENFHQKNSTITQRRKLIPIIFHFASEESIDIHKSALSTINSSQLETDENGNEIMDKNRPKTRSCQSEIILSHQIGTAVENNSSLSISNTLLDRSLSDYKLTTLHISPHNSIGCTWK</sequence>
<evidence type="ECO:0000313" key="4">
    <source>
        <dbReference type="EMBL" id="CAF3437275.1"/>
    </source>
</evidence>
<dbReference type="EMBL" id="CAJNYU010000254">
    <property type="protein sequence ID" value="CAF3344619.1"/>
    <property type="molecule type" value="Genomic_DNA"/>
</dbReference>
<dbReference type="EMBL" id="CAJOBQ010000271">
    <property type="protein sequence ID" value="CAF4313339.1"/>
    <property type="molecule type" value="Genomic_DNA"/>
</dbReference>
<evidence type="ECO:0000313" key="6">
    <source>
        <dbReference type="EMBL" id="CAF4118265.1"/>
    </source>
</evidence>
<dbReference type="EMBL" id="CAJOBR010008500">
    <property type="protein sequence ID" value="CAF4880174.1"/>
    <property type="molecule type" value="Genomic_DNA"/>
</dbReference>
<proteinExistence type="predicted"/>
<evidence type="ECO:0000313" key="3">
    <source>
        <dbReference type="EMBL" id="CAF3363941.1"/>
    </source>
</evidence>
<dbReference type="EMBL" id="CAJNYD010001779">
    <property type="protein sequence ID" value="CAF3363941.1"/>
    <property type="molecule type" value="Genomic_DNA"/>
</dbReference>
<dbReference type="Proteomes" id="UP000663862">
    <property type="component" value="Unassembled WGS sequence"/>
</dbReference>
<dbReference type="Proteomes" id="UP000663869">
    <property type="component" value="Unassembled WGS sequence"/>
</dbReference>
<dbReference type="EMBL" id="CAJOBO010000068">
    <property type="protein sequence ID" value="CAF4118265.1"/>
    <property type="molecule type" value="Genomic_DNA"/>
</dbReference>
<dbReference type="EMBL" id="CAJOBS010000080">
    <property type="protein sequence ID" value="CAF4489407.1"/>
    <property type="molecule type" value="Genomic_DNA"/>
</dbReference>
<dbReference type="EMBL" id="CAJNYT010004633">
    <property type="protein sequence ID" value="CAF3675340.1"/>
    <property type="molecule type" value="Genomic_DNA"/>
</dbReference>
<dbReference type="Proteomes" id="UP000663865">
    <property type="component" value="Unassembled WGS sequence"/>
</dbReference>
<gene>
    <name evidence="2" type="ORF">FME351_LOCUS3920</name>
    <name evidence="5" type="ORF">GRG538_LOCUS26652</name>
    <name evidence="6" type="ORF">HFQ381_LOCUS2150</name>
    <name evidence="4" type="ORF">KIK155_LOCUS11332</name>
    <name evidence="3" type="ORF">LUA448_LOCUS14210</name>
    <name evidence="9" type="ORF">QYT958_LOCUS29297</name>
    <name evidence="1" type="ORF">TIS948_LOCUS3174</name>
    <name evidence="8" type="ORF">TOA249_LOCUS2486</name>
    <name evidence="7" type="ORF">TSG867_LOCUS7058</name>
</gene>
<dbReference type="OrthoDB" id="10363513at2759"/>
<evidence type="ECO:0000313" key="2">
    <source>
        <dbReference type="EMBL" id="CAF3344619.1"/>
    </source>
</evidence>
<evidence type="ECO:0000313" key="1">
    <source>
        <dbReference type="EMBL" id="CAF3034501.1"/>
    </source>
</evidence>
<comment type="caution">
    <text evidence="1">The sequence shown here is derived from an EMBL/GenBank/DDBJ whole genome shotgun (WGS) entry which is preliminary data.</text>
</comment>
<evidence type="ECO:0000313" key="8">
    <source>
        <dbReference type="EMBL" id="CAF4489407.1"/>
    </source>
</evidence>
<evidence type="ECO:0000313" key="7">
    <source>
        <dbReference type="EMBL" id="CAF4313339.1"/>
    </source>
</evidence>
<protein>
    <submittedName>
        <fullName evidence="1">Uncharacterized protein</fullName>
    </submittedName>
</protein>
<dbReference type="Proteomes" id="UP000663848">
    <property type="component" value="Unassembled WGS sequence"/>
</dbReference>